<reference evidence="6 7" key="1">
    <citation type="submission" date="2024-05" db="EMBL/GenBank/DDBJ databases">
        <title>Genetic variation in Jamaican populations of the coffee berry borer (Hypothenemus hampei).</title>
        <authorList>
            <person name="Errbii M."/>
            <person name="Myrie A."/>
        </authorList>
    </citation>
    <scope>NUCLEOTIDE SEQUENCE [LARGE SCALE GENOMIC DNA]</scope>
    <source>
        <strain evidence="6">JA-Hopewell-2020-01-JO</strain>
        <tissue evidence="6">Whole body</tissue>
    </source>
</reference>
<evidence type="ECO:0000313" key="7">
    <source>
        <dbReference type="Proteomes" id="UP001566132"/>
    </source>
</evidence>
<name>A0ABD1ELI6_HYPHA</name>
<comment type="subcellular location">
    <subcellularLocation>
        <location evidence="1">Cytoplasm</location>
        <location evidence="1">Cytosol</location>
    </subcellularLocation>
</comment>
<dbReference type="Gene3D" id="1.25.40.10">
    <property type="entry name" value="Tetratricopeptide repeat domain"/>
    <property type="match status" value="1"/>
</dbReference>
<protein>
    <recommendedName>
        <fullName evidence="8">Golgi to ER traffic protein 4 homolog</fullName>
    </recommendedName>
</protein>
<dbReference type="PANTHER" id="PTHR12875">
    <property type="entry name" value="GOLGI TO ER TRAFFIC PROTEIN 4 HOMOLOG"/>
    <property type="match status" value="1"/>
</dbReference>
<gene>
    <name evidence="6" type="ORF">ABEB36_009778</name>
</gene>
<keyword evidence="4" id="KW-0963">Cytoplasm</keyword>
<feature type="compositionally biased region" description="Polar residues" evidence="5">
    <location>
        <begin position="306"/>
        <end position="324"/>
    </location>
</feature>
<dbReference type="InterPro" id="IPR011990">
    <property type="entry name" value="TPR-like_helical_dom_sf"/>
</dbReference>
<evidence type="ECO:0000256" key="2">
    <source>
        <dbReference type="ARBA" id="ARBA00005351"/>
    </source>
</evidence>
<feature type="region of interest" description="Disordered" evidence="5">
    <location>
        <begin position="299"/>
        <end position="324"/>
    </location>
</feature>
<evidence type="ECO:0000256" key="3">
    <source>
        <dbReference type="ARBA" id="ARBA00022448"/>
    </source>
</evidence>
<sequence>MEPQQNRGISRVLEKLRNSIRSGEYYEAHQMYRTLYFRYLGQKKYNDLKNMLYEGCLLLLDADQKGSGADLALLLVEVLNQSEDKECAIWTPKLSTIFLKIGRNNTTERDAFLVQVFKWTSQNSSQGNAPFHQSIAKIYWEELNYSQARYHYVHSQDGKACAKLLIEFQMVEGYKNEVDLFIAQAVLQFLCLRNQITASQTFNTYTEQHPKIKKTGPPFLLPLLNFIWFLLQAVETKKLQTFAILCEQYQKSLQRDPCYVQYLDKIGQIFFGIRPPQEKRSGGIFGSFLDSFIGSLDEESDDDLAQGQQKPSTSRQPIENSDLD</sequence>
<evidence type="ECO:0008006" key="8">
    <source>
        <dbReference type="Google" id="ProtNLM"/>
    </source>
</evidence>
<evidence type="ECO:0000256" key="5">
    <source>
        <dbReference type="SAM" id="MobiDB-lite"/>
    </source>
</evidence>
<dbReference type="PANTHER" id="PTHR12875:SF0">
    <property type="entry name" value="GOLGI TO ER TRAFFIC PROTEIN 4 HOMOLOG"/>
    <property type="match status" value="1"/>
</dbReference>
<organism evidence="6 7">
    <name type="scientific">Hypothenemus hampei</name>
    <name type="common">Coffee berry borer</name>
    <dbReference type="NCBI Taxonomy" id="57062"/>
    <lineage>
        <taxon>Eukaryota</taxon>
        <taxon>Metazoa</taxon>
        <taxon>Ecdysozoa</taxon>
        <taxon>Arthropoda</taxon>
        <taxon>Hexapoda</taxon>
        <taxon>Insecta</taxon>
        <taxon>Pterygota</taxon>
        <taxon>Neoptera</taxon>
        <taxon>Endopterygota</taxon>
        <taxon>Coleoptera</taxon>
        <taxon>Polyphaga</taxon>
        <taxon>Cucujiformia</taxon>
        <taxon>Curculionidae</taxon>
        <taxon>Scolytinae</taxon>
        <taxon>Hypothenemus</taxon>
    </lineage>
</organism>
<evidence type="ECO:0000256" key="4">
    <source>
        <dbReference type="ARBA" id="ARBA00022490"/>
    </source>
</evidence>
<proteinExistence type="inferred from homology"/>
<dbReference type="FunFam" id="1.25.40.10:FF:000060">
    <property type="entry name" value="Golgi to ER traffic protein 4 homolog"/>
    <property type="match status" value="1"/>
</dbReference>
<dbReference type="GO" id="GO:0005829">
    <property type="term" value="C:cytosol"/>
    <property type="evidence" value="ECO:0007669"/>
    <property type="project" value="UniProtKB-SubCell"/>
</dbReference>
<keyword evidence="3" id="KW-0813">Transport</keyword>
<dbReference type="AlphaFoldDB" id="A0ABD1ELI6"/>
<dbReference type="EMBL" id="JBDJPC010000007">
    <property type="protein sequence ID" value="KAL1494132.1"/>
    <property type="molecule type" value="Genomic_DNA"/>
</dbReference>
<comment type="similarity">
    <text evidence="2">Belongs to the GET4 family.</text>
</comment>
<comment type="caution">
    <text evidence="6">The sequence shown here is derived from an EMBL/GenBank/DDBJ whole genome shotgun (WGS) entry which is preliminary data.</text>
</comment>
<evidence type="ECO:0000256" key="1">
    <source>
        <dbReference type="ARBA" id="ARBA00004514"/>
    </source>
</evidence>
<evidence type="ECO:0000313" key="6">
    <source>
        <dbReference type="EMBL" id="KAL1494132.1"/>
    </source>
</evidence>
<keyword evidence="7" id="KW-1185">Reference proteome</keyword>
<dbReference type="InterPro" id="IPR007317">
    <property type="entry name" value="GET4"/>
</dbReference>
<dbReference type="Pfam" id="PF04190">
    <property type="entry name" value="GET4"/>
    <property type="match status" value="1"/>
</dbReference>
<accession>A0ABD1ELI6</accession>
<dbReference type="Proteomes" id="UP001566132">
    <property type="component" value="Unassembled WGS sequence"/>
</dbReference>